<comment type="cofactor">
    <cofactor evidence="1 6">
        <name>Zn(2+)</name>
        <dbReference type="ChEBI" id="CHEBI:29105"/>
    </cofactor>
</comment>
<dbReference type="InterPro" id="IPR002328">
    <property type="entry name" value="ADH_Zn_CS"/>
</dbReference>
<dbReference type="InterPro" id="IPR020843">
    <property type="entry name" value="ER"/>
</dbReference>
<dbReference type="Pfam" id="PF08240">
    <property type="entry name" value="ADH_N"/>
    <property type="match status" value="1"/>
</dbReference>
<dbReference type="Pfam" id="PF00107">
    <property type="entry name" value="ADH_zinc_N"/>
    <property type="match status" value="1"/>
</dbReference>
<dbReference type="GO" id="GO:0016491">
    <property type="term" value="F:oxidoreductase activity"/>
    <property type="evidence" value="ECO:0007669"/>
    <property type="project" value="UniProtKB-KW"/>
</dbReference>
<keyword evidence="3 6" id="KW-0479">Metal-binding</keyword>
<protein>
    <submittedName>
        <fullName evidence="8">S-(Hydroxymethyl)glutathione dehydrogenase/alcohol dehydrogenase</fullName>
    </submittedName>
</protein>
<organism evidence="8 9">
    <name type="scientific">Actinomadura hallensis</name>
    <dbReference type="NCBI Taxonomy" id="337895"/>
    <lineage>
        <taxon>Bacteria</taxon>
        <taxon>Bacillati</taxon>
        <taxon>Actinomycetota</taxon>
        <taxon>Actinomycetes</taxon>
        <taxon>Streptosporangiales</taxon>
        <taxon>Thermomonosporaceae</taxon>
        <taxon>Actinomadura</taxon>
    </lineage>
</organism>
<dbReference type="PROSITE" id="PS00059">
    <property type="entry name" value="ADH_ZINC"/>
    <property type="match status" value="1"/>
</dbReference>
<evidence type="ECO:0000256" key="6">
    <source>
        <dbReference type="RuleBase" id="RU361277"/>
    </source>
</evidence>
<dbReference type="Gene3D" id="3.40.50.720">
    <property type="entry name" value="NAD(P)-binding Rossmann-like Domain"/>
    <property type="match status" value="1"/>
</dbReference>
<sequence length="361" mass="37544">MVKAVIATGPDLPPQVRDIELPPVGPGDVRVRVAAAGVCHSDLSMINGTLAPRYPLVLGHEAAGTVAEVGADVTKVRVGDRVVLNWAAACGECWFCGEGEPWLCSAVEGAVSPASGATLDGGELYACMGVGGFAEELVAPERSVVPLPATTPLDLGALLGCAVLTGIGAVRNTARVREGQSVLVIGLGGIGLSTVMGARLARAGTIIAVDRGTEKKRLAEKAGATHYLEADPKLARQVRALTEGRGADHAFECVGRAELIRTAWQSVRRGGQCTVVGVGSRDDAASFNALELFHFNRRLTSSVYGSSDPDRDVPLLVREMEAGRLDLSTLVTHRIGLDGVAAAFDRMRAGQGARSLIEVAP</sequence>
<dbReference type="RefSeq" id="WP_141970706.1">
    <property type="nucleotide sequence ID" value="NZ_VFPO01000001.1"/>
</dbReference>
<keyword evidence="4 6" id="KW-0862">Zinc</keyword>
<dbReference type="AlphaFoldDB" id="A0A543IHN8"/>
<keyword evidence="9" id="KW-1185">Reference proteome</keyword>
<dbReference type="SUPFAM" id="SSF50129">
    <property type="entry name" value="GroES-like"/>
    <property type="match status" value="2"/>
</dbReference>
<evidence type="ECO:0000256" key="2">
    <source>
        <dbReference type="ARBA" id="ARBA00008072"/>
    </source>
</evidence>
<dbReference type="FunFam" id="3.40.50.720:FF:000003">
    <property type="entry name" value="S-(hydroxymethyl)glutathione dehydrogenase"/>
    <property type="match status" value="1"/>
</dbReference>
<feature type="domain" description="Enoyl reductase (ER)" evidence="7">
    <location>
        <begin position="9"/>
        <end position="357"/>
    </location>
</feature>
<evidence type="ECO:0000256" key="5">
    <source>
        <dbReference type="ARBA" id="ARBA00023002"/>
    </source>
</evidence>
<reference evidence="8 9" key="1">
    <citation type="submission" date="2019-06" db="EMBL/GenBank/DDBJ databases">
        <title>Sequencing the genomes of 1000 actinobacteria strains.</title>
        <authorList>
            <person name="Klenk H.-P."/>
        </authorList>
    </citation>
    <scope>NUCLEOTIDE SEQUENCE [LARGE SCALE GENOMIC DNA]</scope>
    <source>
        <strain evidence="8 9">DSM 45043</strain>
    </source>
</reference>
<dbReference type="Proteomes" id="UP000316706">
    <property type="component" value="Unassembled WGS sequence"/>
</dbReference>
<dbReference type="OrthoDB" id="334894at2"/>
<accession>A0A543IHN8</accession>
<dbReference type="SMART" id="SM00829">
    <property type="entry name" value="PKS_ER"/>
    <property type="match status" value="1"/>
</dbReference>
<dbReference type="EMBL" id="VFPO01000001">
    <property type="protein sequence ID" value="TQM70095.1"/>
    <property type="molecule type" value="Genomic_DNA"/>
</dbReference>
<dbReference type="CDD" id="cd08279">
    <property type="entry name" value="Zn_ADH_class_III"/>
    <property type="match status" value="1"/>
</dbReference>
<evidence type="ECO:0000313" key="8">
    <source>
        <dbReference type="EMBL" id="TQM70095.1"/>
    </source>
</evidence>
<dbReference type="Gene3D" id="3.90.180.10">
    <property type="entry name" value="Medium-chain alcohol dehydrogenases, catalytic domain"/>
    <property type="match status" value="1"/>
</dbReference>
<dbReference type="SUPFAM" id="SSF51735">
    <property type="entry name" value="NAD(P)-binding Rossmann-fold domains"/>
    <property type="match status" value="1"/>
</dbReference>
<comment type="similarity">
    <text evidence="2 6">Belongs to the zinc-containing alcohol dehydrogenase family.</text>
</comment>
<dbReference type="InterPro" id="IPR013154">
    <property type="entry name" value="ADH-like_N"/>
</dbReference>
<dbReference type="GO" id="GO:0008270">
    <property type="term" value="F:zinc ion binding"/>
    <property type="evidence" value="ECO:0007669"/>
    <property type="project" value="InterPro"/>
</dbReference>
<name>A0A543IHN8_9ACTN</name>
<dbReference type="InterPro" id="IPR013149">
    <property type="entry name" value="ADH-like_C"/>
</dbReference>
<dbReference type="InterPro" id="IPR036291">
    <property type="entry name" value="NAD(P)-bd_dom_sf"/>
</dbReference>
<gene>
    <name evidence="8" type="ORF">FHX41_3814</name>
</gene>
<evidence type="ECO:0000256" key="1">
    <source>
        <dbReference type="ARBA" id="ARBA00001947"/>
    </source>
</evidence>
<evidence type="ECO:0000313" key="9">
    <source>
        <dbReference type="Proteomes" id="UP000316706"/>
    </source>
</evidence>
<evidence type="ECO:0000259" key="7">
    <source>
        <dbReference type="SMART" id="SM00829"/>
    </source>
</evidence>
<dbReference type="InterPro" id="IPR011032">
    <property type="entry name" value="GroES-like_sf"/>
</dbReference>
<comment type="caution">
    <text evidence="8">The sequence shown here is derived from an EMBL/GenBank/DDBJ whole genome shotgun (WGS) entry which is preliminary data.</text>
</comment>
<evidence type="ECO:0000256" key="3">
    <source>
        <dbReference type="ARBA" id="ARBA00022723"/>
    </source>
</evidence>
<keyword evidence="5" id="KW-0560">Oxidoreductase</keyword>
<dbReference type="PANTHER" id="PTHR43350:SF21">
    <property type="entry name" value="S-NITROSOMYCOTHIOL REDUCTASE MSCR"/>
    <property type="match status" value="1"/>
</dbReference>
<dbReference type="PANTHER" id="PTHR43350">
    <property type="entry name" value="NAD-DEPENDENT ALCOHOL DEHYDROGENASE"/>
    <property type="match status" value="1"/>
</dbReference>
<proteinExistence type="inferred from homology"/>
<evidence type="ECO:0000256" key="4">
    <source>
        <dbReference type="ARBA" id="ARBA00022833"/>
    </source>
</evidence>